<evidence type="ECO:0000313" key="12">
    <source>
        <dbReference type="Proteomes" id="UP000199360"/>
    </source>
</evidence>
<evidence type="ECO:0000256" key="1">
    <source>
        <dbReference type="ARBA" id="ARBA00007894"/>
    </source>
</evidence>
<dbReference type="HAMAP" id="MF_00022">
    <property type="entry name" value="Glu_tRNA_synth_type1"/>
    <property type="match status" value="1"/>
</dbReference>
<dbReference type="InterPro" id="IPR004527">
    <property type="entry name" value="Glu-tRNA-ligase_bac/mito"/>
</dbReference>
<keyword evidence="4 8" id="KW-0547">Nucleotide-binding</keyword>
<dbReference type="EMBL" id="FMDM01000006">
    <property type="protein sequence ID" value="SCG60527.1"/>
    <property type="molecule type" value="Genomic_DNA"/>
</dbReference>
<comment type="cofactor">
    <cofactor evidence="8">
        <name>Zn(2+)</name>
        <dbReference type="ChEBI" id="CHEBI:29105"/>
    </cofactor>
    <text evidence="8">Binds 1 zinc ion per subunit.</text>
</comment>
<feature type="domain" description="Glutamyl/glutaminyl-tRNA synthetase class Ib catalytic" evidence="9">
    <location>
        <begin position="2"/>
        <end position="287"/>
    </location>
</feature>
<dbReference type="InterPro" id="IPR049940">
    <property type="entry name" value="GluQ/Sye"/>
</dbReference>
<dbReference type="Pfam" id="PF19269">
    <property type="entry name" value="Anticodon_2"/>
    <property type="match status" value="1"/>
</dbReference>
<dbReference type="InterPro" id="IPR045462">
    <property type="entry name" value="aa-tRNA-synth_I_cd-bd"/>
</dbReference>
<dbReference type="GO" id="GO:0004818">
    <property type="term" value="F:glutamate-tRNA ligase activity"/>
    <property type="evidence" value="ECO:0007669"/>
    <property type="project" value="UniProtKB-UniRule"/>
</dbReference>
<keyword evidence="2 8" id="KW-0963">Cytoplasm</keyword>
<dbReference type="PRINTS" id="PR00987">
    <property type="entry name" value="TRNASYNTHGLU"/>
</dbReference>
<evidence type="ECO:0000256" key="5">
    <source>
        <dbReference type="ARBA" id="ARBA00022840"/>
    </source>
</evidence>
<protein>
    <recommendedName>
        <fullName evidence="8">Glutamate--tRNA ligase</fullName>
        <ecNumber evidence="8">6.1.1.17</ecNumber>
    </recommendedName>
    <alternativeName>
        <fullName evidence="8">Glutamyl-tRNA synthetase</fullName>
        <shortName evidence="8">GluRS</shortName>
    </alternativeName>
</protein>
<evidence type="ECO:0000256" key="8">
    <source>
        <dbReference type="HAMAP-Rule" id="MF_00022"/>
    </source>
</evidence>
<comment type="subunit">
    <text evidence="8">Monomer.</text>
</comment>
<dbReference type="InterPro" id="IPR000924">
    <property type="entry name" value="Glu/Gln-tRNA-synth"/>
</dbReference>
<gene>
    <name evidence="8" type="primary">gltX</name>
    <name evidence="11" type="ORF">GA0070213_106354</name>
</gene>
<name>A0A1C5IQA0_9ACTN</name>
<dbReference type="GO" id="GO:0006424">
    <property type="term" value="P:glutamyl-tRNA aminoacylation"/>
    <property type="evidence" value="ECO:0007669"/>
    <property type="project" value="UniProtKB-UniRule"/>
</dbReference>
<dbReference type="InterPro" id="IPR020751">
    <property type="entry name" value="aa-tRNA-synth_I_codon-bd_sub2"/>
</dbReference>
<evidence type="ECO:0000259" key="9">
    <source>
        <dbReference type="Pfam" id="PF00749"/>
    </source>
</evidence>
<evidence type="ECO:0000256" key="6">
    <source>
        <dbReference type="ARBA" id="ARBA00022917"/>
    </source>
</evidence>
<dbReference type="Pfam" id="PF00749">
    <property type="entry name" value="tRNA-synt_1c"/>
    <property type="match status" value="1"/>
</dbReference>
<comment type="catalytic activity">
    <reaction evidence="8">
        <text>tRNA(Glu) + L-glutamate + ATP = L-glutamyl-tRNA(Glu) + AMP + diphosphate</text>
        <dbReference type="Rhea" id="RHEA:23540"/>
        <dbReference type="Rhea" id="RHEA-COMP:9663"/>
        <dbReference type="Rhea" id="RHEA-COMP:9680"/>
        <dbReference type="ChEBI" id="CHEBI:29985"/>
        <dbReference type="ChEBI" id="CHEBI:30616"/>
        <dbReference type="ChEBI" id="CHEBI:33019"/>
        <dbReference type="ChEBI" id="CHEBI:78442"/>
        <dbReference type="ChEBI" id="CHEBI:78520"/>
        <dbReference type="ChEBI" id="CHEBI:456215"/>
        <dbReference type="EC" id="6.1.1.17"/>
    </reaction>
</comment>
<dbReference type="SUPFAM" id="SSF52374">
    <property type="entry name" value="Nucleotidylyl transferase"/>
    <property type="match status" value="1"/>
</dbReference>
<dbReference type="Gene3D" id="3.40.50.620">
    <property type="entry name" value="HUPs"/>
    <property type="match status" value="1"/>
</dbReference>
<dbReference type="STRING" id="745366.GA0070213_106354"/>
<reference evidence="12" key="1">
    <citation type="submission" date="2016-06" db="EMBL/GenBank/DDBJ databases">
        <authorList>
            <person name="Varghese N."/>
            <person name="Submissions Spin"/>
        </authorList>
    </citation>
    <scope>NUCLEOTIDE SEQUENCE [LARGE SCALE GENOMIC DNA]</scope>
    <source>
        <strain evidence="12">DSM 45647</strain>
    </source>
</reference>
<keyword evidence="7 8" id="KW-0030">Aminoacyl-tRNA synthetase</keyword>
<comment type="function">
    <text evidence="8">Catalyzes the attachment of glutamate to tRNA(Glu) in a two-step reaction: glutamate is first activated by ATP to form Glu-AMP and then transferred to the acceptor end of tRNA(Glu).</text>
</comment>
<organism evidence="11 12">
    <name type="scientific">Micromonospora humi</name>
    <dbReference type="NCBI Taxonomy" id="745366"/>
    <lineage>
        <taxon>Bacteria</taxon>
        <taxon>Bacillati</taxon>
        <taxon>Actinomycetota</taxon>
        <taxon>Actinomycetes</taxon>
        <taxon>Micromonosporales</taxon>
        <taxon>Micromonosporaceae</taxon>
        <taxon>Micromonospora</taxon>
    </lineage>
</organism>
<dbReference type="NCBIfam" id="TIGR00464">
    <property type="entry name" value="gltX_bact"/>
    <property type="match status" value="1"/>
</dbReference>
<dbReference type="InterPro" id="IPR020058">
    <property type="entry name" value="Glu/Gln-tRNA-synth_Ib_cat-dom"/>
</dbReference>
<accession>A0A1C5IQA0</accession>
<evidence type="ECO:0000256" key="7">
    <source>
        <dbReference type="ARBA" id="ARBA00023146"/>
    </source>
</evidence>
<feature type="binding site" evidence="8">
    <location>
        <position position="89"/>
    </location>
    <ligand>
        <name>Zn(2+)</name>
        <dbReference type="ChEBI" id="CHEBI:29105"/>
    </ligand>
</feature>
<feature type="binding site" evidence="8">
    <location>
        <position position="222"/>
    </location>
    <ligand>
        <name>ATP</name>
        <dbReference type="ChEBI" id="CHEBI:30616"/>
    </ligand>
</feature>
<evidence type="ECO:0000256" key="4">
    <source>
        <dbReference type="ARBA" id="ARBA00022741"/>
    </source>
</evidence>
<dbReference type="EC" id="6.1.1.17" evidence="8"/>
<evidence type="ECO:0000256" key="2">
    <source>
        <dbReference type="ARBA" id="ARBA00022490"/>
    </source>
</evidence>
<evidence type="ECO:0000259" key="10">
    <source>
        <dbReference type="Pfam" id="PF19269"/>
    </source>
</evidence>
<feature type="domain" description="Aminoacyl-tRNA synthetase class I anticodon-binding" evidence="10">
    <location>
        <begin position="301"/>
        <end position="447"/>
    </location>
</feature>
<keyword evidence="5 8" id="KW-0067">ATP-binding</keyword>
<keyword evidence="12" id="KW-1185">Reference proteome</keyword>
<comment type="subcellular location">
    <subcellularLocation>
        <location evidence="8">Cytoplasm</location>
    </subcellularLocation>
</comment>
<dbReference type="AlphaFoldDB" id="A0A1C5IQA0"/>
<comment type="caution">
    <text evidence="8">Lacks conserved residue(s) required for the propagation of feature annotation.</text>
</comment>
<keyword evidence="8" id="KW-0862">Zinc</keyword>
<dbReference type="PANTHER" id="PTHR43311:SF2">
    <property type="entry name" value="GLUTAMATE--TRNA LIGASE, MITOCHONDRIAL-RELATED"/>
    <property type="match status" value="1"/>
</dbReference>
<sequence>MFHVGNARSLLYNWVLAKQSGGTMVLRIEDTDAERSKPEWVQGIIDAMAWLGAGPDEYEGPLFQSAYVQHHRDAIAKLLAAGQAYYCDCVRTQVVERTGSEHKGYDGYCRDRGLAAAPGSAVRFRTPDEGQTVVRDLVRGGPTFDNATIEDFVIARGDGSPVFLLANVVDDMVMGITHVIRAEEHLPNTPKQQLLWVALGHEPPVWAHAPILVNEKRQKLSKRRDRVALEDFRAEGYLPDAMRNYLMLLGWAPSGDREIVPWDDIVAEFRMADVNPSPAFFDVKKLRAFNGDYLRALSTEQFISACQPWLRGEYAPWRAEEYDDVAFAAVAPLAQTRVAVLSEIVGMVDFLFLPFPSIDEAAWKKAMTGEALALLTEVAAAFEKVEWDAESLKRTVEELGAARGLKLGKAQAPVRVAVTGRTVGLPLFESLEVLGRSRTVTRIRSAIDRLS</sequence>
<feature type="binding site" evidence="8">
    <location>
        <position position="109"/>
    </location>
    <ligand>
        <name>Zn(2+)</name>
        <dbReference type="ChEBI" id="CHEBI:29105"/>
    </ligand>
</feature>
<keyword evidence="8" id="KW-0479">Metal-binding</keyword>
<proteinExistence type="inferred from homology"/>
<keyword evidence="6 8" id="KW-0648">Protein biosynthesis</keyword>
<keyword evidence="3 8" id="KW-0436">Ligase</keyword>
<evidence type="ECO:0000313" key="11">
    <source>
        <dbReference type="EMBL" id="SCG60527.1"/>
    </source>
</evidence>
<dbReference type="Gene3D" id="1.10.8.70">
    <property type="entry name" value="Glutamate-tRNA synthetase, class I, anticodon-binding domain 1"/>
    <property type="match status" value="1"/>
</dbReference>
<feature type="short sequence motif" description="'KMSKS' region" evidence="8">
    <location>
        <begin position="219"/>
        <end position="223"/>
    </location>
</feature>
<dbReference type="Proteomes" id="UP000199360">
    <property type="component" value="Unassembled WGS sequence"/>
</dbReference>
<dbReference type="InterPro" id="IPR020752">
    <property type="entry name" value="Glu-tRNA-synth_I_codon-bd_sub1"/>
</dbReference>
<dbReference type="PANTHER" id="PTHR43311">
    <property type="entry name" value="GLUTAMATE--TRNA LIGASE"/>
    <property type="match status" value="1"/>
</dbReference>
<feature type="binding site" evidence="8">
    <location>
        <position position="87"/>
    </location>
    <ligand>
        <name>Zn(2+)</name>
        <dbReference type="ChEBI" id="CHEBI:29105"/>
    </ligand>
</feature>
<dbReference type="GO" id="GO:0005524">
    <property type="term" value="F:ATP binding"/>
    <property type="evidence" value="ECO:0007669"/>
    <property type="project" value="UniProtKB-UniRule"/>
</dbReference>
<dbReference type="SUPFAM" id="SSF48163">
    <property type="entry name" value="An anticodon-binding domain of class I aminoacyl-tRNA synthetases"/>
    <property type="match status" value="1"/>
</dbReference>
<dbReference type="GO" id="GO:0005829">
    <property type="term" value="C:cytosol"/>
    <property type="evidence" value="ECO:0007669"/>
    <property type="project" value="TreeGrafter"/>
</dbReference>
<comment type="similarity">
    <text evidence="1 8">Belongs to the class-I aminoacyl-tRNA synthetase family. Glutamate--tRNA ligase type 1 subfamily.</text>
</comment>
<dbReference type="InterPro" id="IPR008925">
    <property type="entry name" value="aa_tRNA-synth_I_cd-bd_sf"/>
</dbReference>
<feature type="binding site" evidence="8">
    <location>
        <position position="111"/>
    </location>
    <ligand>
        <name>Zn(2+)</name>
        <dbReference type="ChEBI" id="CHEBI:29105"/>
    </ligand>
</feature>
<dbReference type="InterPro" id="IPR014729">
    <property type="entry name" value="Rossmann-like_a/b/a_fold"/>
</dbReference>
<dbReference type="GO" id="GO:0008270">
    <property type="term" value="F:zinc ion binding"/>
    <property type="evidence" value="ECO:0007669"/>
    <property type="project" value="UniProtKB-UniRule"/>
</dbReference>
<evidence type="ECO:0000256" key="3">
    <source>
        <dbReference type="ARBA" id="ARBA00022598"/>
    </source>
</evidence>
<dbReference type="Gene3D" id="1.10.10.350">
    <property type="match status" value="1"/>
</dbReference>
<dbReference type="GO" id="GO:0000049">
    <property type="term" value="F:tRNA binding"/>
    <property type="evidence" value="ECO:0007669"/>
    <property type="project" value="InterPro"/>
</dbReference>